<dbReference type="PROSITE" id="PS51470">
    <property type="entry name" value="FG_GAP"/>
    <property type="match status" value="1"/>
</dbReference>
<dbReference type="NCBIfam" id="NF041540">
    <property type="entry name" value="dockerin_GC"/>
    <property type="match status" value="1"/>
</dbReference>
<organism evidence="1">
    <name type="scientific">hydrothermal vent metagenome</name>
    <dbReference type="NCBI Taxonomy" id="652676"/>
    <lineage>
        <taxon>unclassified sequences</taxon>
        <taxon>metagenomes</taxon>
        <taxon>ecological metagenomes</taxon>
    </lineage>
</organism>
<name>A0A3B1DNU6_9ZZZZ</name>
<dbReference type="Gene3D" id="1.10.1330.10">
    <property type="entry name" value="Dockerin domain"/>
    <property type="match status" value="1"/>
</dbReference>
<reference evidence="1" key="1">
    <citation type="submission" date="2018-06" db="EMBL/GenBank/DDBJ databases">
        <authorList>
            <person name="Zhirakovskaya E."/>
        </authorList>
    </citation>
    <scope>NUCLEOTIDE SEQUENCE</scope>
</reference>
<dbReference type="Pfam" id="PF14312">
    <property type="entry name" value="FG-GAP_2"/>
    <property type="match status" value="7"/>
</dbReference>
<gene>
    <name evidence="1" type="ORF">MNBD_PLANCTO03-1614</name>
</gene>
<dbReference type="SUPFAM" id="SSF50998">
    <property type="entry name" value="Quinoprotein alcohol dehydrogenase-like"/>
    <property type="match status" value="1"/>
</dbReference>
<dbReference type="Gene3D" id="2.130.10.10">
    <property type="entry name" value="YVTN repeat-like/Quinoprotein amine dehydrogenase"/>
    <property type="match status" value="1"/>
</dbReference>
<dbReference type="InterPro" id="IPR011047">
    <property type="entry name" value="Quinoprotein_ADH-like_sf"/>
</dbReference>
<dbReference type="PROSITE" id="PS00018">
    <property type="entry name" value="EF_HAND_1"/>
    <property type="match status" value="1"/>
</dbReference>
<protein>
    <submittedName>
        <fullName evidence="1">Uncharacterized protein</fullName>
    </submittedName>
</protein>
<proteinExistence type="predicted"/>
<dbReference type="PANTHER" id="PTHR36220:SF1">
    <property type="entry name" value="GAMMA TUBULIN COMPLEX COMPONENT C-TERMINAL DOMAIN-CONTAINING PROTEIN"/>
    <property type="match status" value="1"/>
</dbReference>
<dbReference type="EMBL" id="UOGK01000408">
    <property type="protein sequence ID" value="VAX40531.1"/>
    <property type="molecule type" value="Genomic_DNA"/>
</dbReference>
<dbReference type="InterPro" id="IPR018247">
    <property type="entry name" value="EF_Hand_1_Ca_BS"/>
</dbReference>
<dbReference type="PANTHER" id="PTHR36220">
    <property type="entry name" value="UNNAMED PRODUCT"/>
    <property type="match status" value="1"/>
</dbReference>
<sequence>MQSARTTAWALGIMVACAGAAMGQTNESRKLVASDAAAGDAYGYAIAVSGELTVIGAMFDDNDLGSVYVVDAATGQELYKLTASDGVAGDLFGISVALDGTTAVVGSIWNNGNGAAYVFDVTTGQELFKLTANDGTVDDRLGVSVAIDGDRILVGASYDDWAGDWSGSVYIFDRATGVQTAKLTATDTQPYDQFGFAIAVSGDRALIGAYGDSAAGDVSGMAYVFDLTTNTELYQFQPSDVEAYDYFAKALDLEGDIAVLGSENDDDDDVNSGSAYIYNIATQQWLAKLTPSQPTMLGFFGAAIDISGDQVLIGQWFGVNPGEAQGLAYLFDIPTTTELAVLGASDGEDYDLFGFAVGLTETAAVVGAYGNDPDGLFDAGAAYVFDLAASCATDLNDDGEVNTQDFLLFLNAWSAGEPLADWNDDGVVNTQDFLAYLNDWVAGC</sequence>
<dbReference type="GO" id="GO:0000272">
    <property type="term" value="P:polysaccharide catabolic process"/>
    <property type="evidence" value="ECO:0007669"/>
    <property type="project" value="InterPro"/>
</dbReference>
<dbReference type="SUPFAM" id="SSF63446">
    <property type="entry name" value="Type I dockerin domain"/>
    <property type="match status" value="1"/>
</dbReference>
<dbReference type="InterPro" id="IPR013519">
    <property type="entry name" value="Int_alpha_beta-p"/>
</dbReference>
<dbReference type="InterPro" id="IPR053783">
    <property type="entry name" value="Dockerin_dom_GC-type"/>
</dbReference>
<dbReference type="InterPro" id="IPR015943">
    <property type="entry name" value="WD40/YVTN_repeat-like_dom_sf"/>
</dbReference>
<accession>A0A3B1DNU6</accession>
<evidence type="ECO:0000313" key="1">
    <source>
        <dbReference type="EMBL" id="VAX40531.1"/>
    </source>
</evidence>
<dbReference type="InterPro" id="IPR013517">
    <property type="entry name" value="FG-GAP"/>
</dbReference>
<dbReference type="PROSITE" id="PS51257">
    <property type="entry name" value="PROKAR_LIPOPROTEIN"/>
    <property type="match status" value="1"/>
</dbReference>
<dbReference type="InterPro" id="IPR036439">
    <property type="entry name" value="Dockerin_dom_sf"/>
</dbReference>
<dbReference type="AlphaFoldDB" id="A0A3B1DNU6"/>